<name>A0ABT9SCQ8_9BURK</name>
<dbReference type="InterPro" id="IPR025579">
    <property type="entry name" value="DUF4357"/>
</dbReference>
<evidence type="ECO:0000313" key="3">
    <source>
        <dbReference type="Proteomes" id="UP001226867"/>
    </source>
</evidence>
<comment type="caution">
    <text evidence="2">The sequence shown here is derived from an EMBL/GenBank/DDBJ whole genome shotgun (WGS) entry which is preliminary data.</text>
</comment>
<dbReference type="RefSeq" id="WP_307691900.1">
    <property type="nucleotide sequence ID" value="NZ_JAUSRO010000016.1"/>
</dbReference>
<dbReference type="Proteomes" id="UP001226867">
    <property type="component" value="Unassembled WGS sequence"/>
</dbReference>
<protein>
    <recommendedName>
        <fullName evidence="1">DUF4357 domain-containing protein</fullName>
    </recommendedName>
</protein>
<dbReference type="EMBL" id="JAUSRO010000016">
    <property type="protein sequence ID" value="MDP9902140.1"/>
    <property type="molecule type" value="Genomic_DNA"/>
</dbReference>
<proteinExistence type="predicted"/>
<evidence type="ECO:0000313" key="2">
    <source>
        <dbReference type="EMBL" id="MDP9902140.1"/>
    </source>
</evidence>
<accession>A0ABT9SCQ8</accession>
<keyword evidence="3" id="KW-1185">Reference proteome</keyword>
<dbReference type="Pfam" id="PF14267">
    <property type="entry name" value="DUF4357"/>
    <property type="match status" value="1"/>
</dbReference>
<reference evidence="2 3" key="1">
    <citation type="submission" date="2023-07" db="EMBL/GenBank/DDBJ databases">
        <title>Sorghum-associated microbial communities from plants grown in Nebraska, USA.</title>
        <authorList>
            <person name="Schachtman D."/>
        </authorList>
    </citation>
    <scope>NUCLEOTIDE SEQUENCE [LARGE SCALE GENOMIC DNA]</scope>
    <source>
        <strain evidence="2 3">DS1607</strain>
    </source>
</reference>
<dbReference type="CDD" id="cd10447">
    <property type="entry name" value="GIY-YIG_unchar_2"/>
    <property type="match status" value="1"/>
</dbReference>
<feature type="domain" description="DUF4357" evidence="1">
    <location>
        <begin position="241"/>
        <end position="294"/>
    </location>
</feature>
<sequence length="315" mass="34404">MTTRPRTIQIFLPTGDPRGIQVAALTTSIVQVIEIPRPLLPDFMLMPESRQLGVYYLIGDDEAKDQFAVYVGQTMTLGKRLSEHDLDPKREFWNRALVAISLTHSLTQTHAMYLEWRSIQQANAAQRYTVENGTVGTRPHTPAWLEADCQEIFDTIRTLVSTLGQQVFEPLAVRPAPSPLPGDAPTSQVQLDSAQLFRCAGAQGGDATGQYTEEGMVVLKGSRARGEAVASMIPMSAGKHRQRLIDAGDLTPDDGSFVFSRDVLFRSPSGAADVVLGRSSNGWIEWRNAEGKTLDELKRQKAGAATAVMTPNPAG</sequence>
<evidence type="ECO:0000259" key="1">
    <source>
        <dbReference type="Pfam" id="PF14267"/>
    </source>
</evidence>
<organism evidence="2 3">
    <name type="scientific">Variovorax ginsengisoli</name>
    <dbReference type="NCBI Taxonomy" id="363844"/>
    <lineage>
        <taxon>Bacteria</taxon>
        <taxon>Pseudomonadati</taxon>
        <taxon>Pseudomonadota</taxon>
        <taxon>Betaproteobacteria</taxon>
        <taxon>Burkholderiales</taxon>
        <taxon>Comamonadaceae</taxon>
        <taxon>Variovorax</taxon>
    </lineage>
</organism>
<gene>
    <name evidence="2" type="ORF">J2W36_004416</name>
</gene>